<organism evidence="1 2">
    <name type="scientific">Lasiodiplodia mahajangana</name>
    <dbReference type="NCBI Taxonomy" id="1108764"/>
    <lineage>
        <taxon>Eukaryota</taxon>
        <taxon>Fungi</taxon>
        <taxon>Dikarya</taxon>
        <taxon>Ascomycota</taxon>
        <taxon>Pezizomycotina</taxon>
        <taxon>Dothideomycetes</taxon>
        <taxon>Dothideomycetes incertae sedis</taxon>
        <taxon>Botryosphaeriales</taxon>
        <taxon>Botryosphaeriaceae</taxon>
        <taxon>Lasiodiplodia</taxon>
    </lineage>
</organism>
<proteinExistence type="predicted"/>
<name>A0ACC2J680_9PEZI</name>
<protein>
    <submittedName>
        <fullName evidence="1">Uncharacterized protein</fullName>
    </submittedName>
</protein>
<reference evidence="1" key="1">
    <citation type="submission" date="2022-12" db="EMBL/GenBank/DDBJ databases">
        <title>Genome Sequence of Lasiodiplodia mahajangana.</title>
        <authorList>
            <person name="Buettner E."/>
        </authorList>
    </citation>
    <scope>NUCLEOTIDE SEQUENCE</scope>
    <source>
        <strain evidence="1">VT137</strain>
    </source>
</reference>
<comment type="caution">
    <text evidence="1">The sequence shown here is derived from an EMBL/GenBank/DDBJ whole genome shotgun (WGS) entry which is preliminary data.</text>
</comment>
<dbReference type="EMBL" id="JAPUUL010003428">
    <property type="protein sequence ID" value="KAJ8123007.1"/>
    <property type="molecule type" value="Genomic_DNA"/>
</dbReference>
<evidence type="ECO:0000313" key="2">
    <source>
        <dbReference type="Proteomes" id="UP001153332"/>
    </source>
</evidence>
<evidence type="ECO:0000313" key="1">
    <source>
        <dbReference type="EMBL" id="KAJ8123007.1"/>
    </source>
</evidence>
<dbReference type="Proteomes" id="UP001153332">
    <property type="component" value="Unassembled WGS sequence"/>
</dbReference>
<keyword evidence="2" id="KW-1185">Reference proteome</keyword>
<sequence length="125" mass="13152">MLAKLCTSATVAFAVLASAAPQGPIGEQAIFKWRFFDNYGCDHGSSPDDTWPPINYPPGSGDAGFCYTAPTRENWTRLETDTVLHGGGALGLQTFCDVNCGGKASAKQQGITCYLPADGCAIKSL</sequence>
<accession>A0ACC2J680</accession>
<gene>
    <name evidence="1" type="ORF">O1611_g9698</name>
</gene>